<accession>A0A9D4FZU2</accession>
<dbReference type="EMBL" id="JAIWYP010000006">
    <property type="protein sequence ID" value="KAH3806549.1"/>
    <property type="molecule type" value="Genomic_DNA"/>
</dbReference>
<reference evidence="1" key="1">
    <citation type="journal article" date="2019" name="bioRxiv">
        <title>The Genome of the Zebra Mussel, Dreissena polymorpha: A Resource for Invasive Species Research.</title>
        <authorList>
            <person name="McCartney M.A."/>
            <person name="Auch B."/>
            <person name="Kono T."/>
            <person name="Mallez S."/>
            <person name="Zhang Y."/>
            <person name="Obille A."/>
            <person name="Becker A."/>
            <person name="Abrahante J.E."/>
            <person name="Garbe J."/>
            <person name="Badalamenti J.P."/>
            <person name="Herman A."/>
            <person name="Mangelson H."/>
            <person name="Liachko I."/>
            <person name="Sullivan S."/>
            <person name="Sone E.D."/>
            <person name="Koren S."/>
            <person name="Silverstein K.A.T."/>
            <person name="Beckman K.B."/>
            <person name="Gohl D.M."/>
        </authorList>
    </citation>
    <scope>NUCLEOTIDE SEQUENCE</scope>
    <source>
        <strain evidence="1">Duluth1</strain>
        <tissue evidence="1">Whole animal</tissue>
    </source>
</reference>
<reference evidence="1" key="2">
    <citation type="submission" date="2020-11" db="EMBL/GenBank/DDBJ databases">
        <authorList>
            <person name="McCartney M.A."/>
            <person name="Auch B."/>
            <person name="Kono T."/>
            <person name="Mallez S."/>
            <person name="Becker A."/>
            <person name="Gohl D.M."/>
            <person name="Silverstein K.A.T."/>
            <person name="Koren S."/>
            <person name="Bechman K.B."/>
            <person name="Herman A."/>
            <person name="Abrahante J.E."/>
            <person name="Garbe J."/>
        </authorList>
    </citation>
    <scope>NUCLEOTIDE SEQUENCE</scope>
    <source>
        <strain evidence="1">Duluth1</strain>
        <tissue evidence="1">Whole animal</tissue>
    </source>
</reference>
<organism evidence="1 2">
    <name type="scientific">Dreissena polymorpha</name>
    <name type="common">Zebra mussel</name>
    <name type="synonym">Mytilus polymorpha</name>
    <dbReference type="NCBI Taxonomy" id="45954"/>
    <lineage>
        <taxon>Eukaryota</taxon>
        <taxon>Metazoa</taxon>
        <taxon>Spiralia</taxon>
        <taxon>Lophotrochozoa</taxon>
        <taxon>Mollusca</taxon>
        <taxon>Bivalvia</taxon>
        <taxon>Autobranchia</taxon>
        <taxon>Heteroconchia</taxon>
        <taxon>Euheterodonta</taxon>
        <taxon>Imparidentia</taxon>
        <taxon>Neoheterodontei</taxon>
        <taxon>Myida</taxon>
        <taxon>Dreissenoidea</taxon>
        <taxon>Dreissenidae</taxon>
        <taxon>Dreissena</taxon>
    </lineage>
</organism>
<evidence type="ECO:0000313" key="2">
    <source>
        <dbReference type="Proteomes" id="UP000828390"/>
    </source>
</evidence>
<sequence>MGGAKSVDLPICKEINKEADLGQDAEANHLYDYLEGEKYAGVPPTVPSRQVKLGFYYQDVHHRISI</sequence>
<dbReference type="Proteomes" id="UP000828390">
    <property type="component" value="Unassembled WGS sequence"/>
</dbReference>
<gene>
    <name evidence="1" type="ORF">DPMN_134872</name>
</gene>
<comment type="caution">
    <text evidence="1">The sequence shown here is derived from an EMBL/GenBank/DDBJ whole genome shotgun (WGS) entry which is preliminary data.</text>
</comment>
<protein>
    <submittedName>
        <fullName evidence="1">Uncharacterized protein</fullName>
    </submittedName>
</protein>
<keyword evidence="2" id="KW-1185">Reference proteome</keyword>
<evidence type="ECO:0000313" key="1">
    <source>
        <dbReference type="EMBL" id="KAH3806549.1"/>
    </source>
</evidence>
<proteinExistence type="predicted"/>
<dbReference type="AlphaFoldDB" id="A0A9D4FZU2"/>
<name>A0A9D4FZU2_DREPO</name>